<dbReference type="EMBL" id="CP007264">
    <property type="protein sequence ID" value="AHL22812.1"/>
    <property type="molecule type" value="Genomic_DNA"/>
</dbReference>
<dbReference type="RefSeq" id="WP_042690910.1">
    <property type="nucleotide sequence ID" value="NZ_CP007264.1"/>
</dbReference>
<dbReference type="GeneID" id="24958971"/>
<evidence type="ECO:0000313" key="2">
    <source>
        <dbReference type="Proteomes" id="UP000019434"/>
    </source>
</evidence>
<gene>
    <name evidence="1" type="ORF">BD01_1195</name>
</gene>
<organism evidence="1 2">
    <name type="scientific">Thermococcus nautili</name>
    <dbReference type="NCBI Taxonomy" id="195522"/>
    <lineage>
        <taxon>Archaea</taxon>
        <taxon>Methanobacteriati</taxon>
        <taxon>Methanobacteriota</taxon>
        <taxon>Thermococci</taxon>
        <taxon>Thermococcales</taxon>
        <taxon>Thermococcaceae</taxon>
        <taxon>Thermococcus</taxon>
    </lineage>
</organism>
<accession>W8NUJ7</accession>
<proteinExistence type="predicted"/>
<sequence length="129" mass="14780">MEAVEVVLAEVFRKIQELNLEEVDGKIVGALVERLEDLGAPSEFWQEVYSFMQGGYDGRKSLIDALDLFKYLLDDFVKQGLIDAETVLNLRMFVERFKDTLFPRSENCVRMPSVTALETFFVLAYGNVE</sequence>
<dbReference type="HOGENOM" id="CLU_1943967_0_0_2"/>
<dbReference type="AlphaFoldDB" id="W8NUJ7"/>
<keyword evidence="2" id="KW-1185">Reference proteome</keyword>
<dbReference type="OrthoDB" id="90523at2157"/>
<protein>
    <submittedName>
        <fullName evidence="1">Uncharacterized protein</fullName>
    </submittedName>
</protein>
<dbReference type="Proteomes" id="UP000019434">
    <property type="component" value="Chromosome"/>
</dbReference>
<reference evidence="1 2" key="1">
    <citation type="submission" date="2014-02" db="EMBL/GenBank/DDBJ databases">
        <title>Genome Sequence of an Hyperthermophilic Archaeon, Thermococcus nautili 30-1, producing viral vesicles.</title>
        <authorList>
            <person name="Oberto J."/>
            <person name="Gaudin M."/>
            <person name="Cossu M."/>
            <person name="Gorlas A."/>
            <person name="Slesarev A."/>
            <person name="Marguet E."/>
            <person name="Forterre P."/>
        </authorList>
    </citation>
    <scope>NUCLEOTIDE SEQUENCE [LARGE SCALE GENOMIC DNA]</scope>
    <source>
        <strain evidence="1 2">30-1</strain>
    </source>
</reference>
<dbReference type="KEGG" id="tnu:BD01_1195"/>
<evidence type="ECO:0000313" key="1">
    <source>
        <dbReference type="EMBL" id="AHL22812.1"/>
    </source>
</evidence>
<name>W8NUJ7_9EURY</name>